<name>A0A7T3U7D0_9CAUD</name>
<keyword evidence="1" id="KW-0812">Transmembrane</keyword>
<keyword evidence="1" id="KW-0472">Membrane</keyword>
<reference evidence="2 3" key="1">
    <citation type="submission" date="2020-11" db="EMBL/GenBank/DDBJ databases">
        <title>Complete Genome Sequence of Achromobacter phage vB_AchrS_AchV4.</title>
        <authorList>
            <person name="Kaliniene L."/>
            <person name="Noreika A."/>
            <person name="Meskys R."/>
        </authorList>
    </citation>
    <scope>NUCLEOTIDE SEQUENCE [LARGE SCALE GENOMIC DNA]</scope>
</reference>
<proteinExistence type="predicted"/>
<evidence type="ECO:0000256" key="1">
    <source>
        <dbReference type="SAM" id="Phobius"/>
    </source>
</evidence>
<organism evidence="2 3">
    <name type="scientific">Achromobacter phage vB_AchrS_AchV4</name>
    <dbReference type="NCBI Taxonomy" id="2796514"/>
    <lineage>
        <taxon>Viruses</taxon>
        <taxon>Duplodnaviria</taxon>
        <taxon>Heunggongvirae</taxon>
        <taxon>Uroviricota</taxon>
        <taxon>Caudoviricetes</taxon>
        <taxon>Casjensviridae</taxon>
        <taxon>Gediminasvirus</taxon>
        <taxon>Gediminasvirus AchV4</taxon>
    </lineage>
</organism>
<sequence>MQLTAQQIQDLHVSAVRARIPGNRPPLHSRIVRDPQTAAVSHHVTISEAHTAVHVPEHVRSVSAYARRHGYAPAEARPRVQIGATAPTFPTVSPALEEFKAPPRRFMRVGYALAGLCAVGLLWAGLTLAYGLPV</sequence>
<dbReference type="Proteomes" id="UP000595170">
    <property type="component" value="Segment"/>
</dbReference>
<dbReference type="EMBL" id="MW269554">
    <property type="protein sequence ID" value="QPZ53276.1"/>
    <property type="molecule type" value="Genomic_DNA"/>
</dbReference>
<protein>
    <submittedName>
        <fullName evidence="2">Uncharacterized protein</fullName>
    </submittedName>
</protein>
<feature type="transmembrane region" description="Helical" evidence="1">
    <location>
        <begin position="109"/>
        <end position="132"/>
    </location>
</feature>
<evidence type="ECO:0000313" key="2">
    <source>
        <dbReference type="EMBL" id="QPZ53276.1"/>
    </source>
</evidence>
<gene>
    <name evidence="2" type="ORF">AchV4_0057</name>
</gene>
<keyword evidence="3" id="KW-1185">Reference proteome</keyword>
<accession>A0A7T3U7D0</accession>
<evidence type="ECO:0000313" key="3">
    <source>
        <dbReference type="Proteomes" id="UP000595170"/>
    </source>
</evidence>
<keyword evidence="1" id="KW-1133">Transmembrane helix</keyword>